<feature type="region of interest" description="Disordered" evidence="1">
    <location>
        <begin position="35"/>
        <end position="55"/>
    </location>
</feature>
<reference evidence="3" key="1">
    <citation type="journal article" date="2019" name="Int. J. Syst. Evol. Microbiol.">
        <title>The Global Catalogue of Microorganisms (GCM) 10K type strain sequencing project: providing services to taxonomists for standard genome sequencing and annotation.</title>
        <authorList>
            <consortium name="The Broad Institute Genomics Platform"/>
            <consortium name="The Broad Institute Genome Sequencing Center for Infectious Disease"/>
            <person name="Wu L."/>
            <person name="Ma J."/>
        </authorList>
    </citation>
    <scope>NUCLEOTIDE SEQUENCE [LARGE SCALE GENOMIC DNA]</scope>
    <source>
        <strain evidence="3">JCM 4505</strain>
    </source>
</reference>
<dbReference type="Proteomes" id="UP001501867">
    <property type="component" value="Unassembled WGS sequence"/>
</dbReference>
<organism evidence="2 3">
    <name type="scientific">Streptomyces polychromogenes</name>
    <dbReference type="NCBI Taxonomy" id="67342"/>
    <lineage>
        <taxon>Bacteria</taxon>
        <taxon>Bacillati</taxon>
        <taxon>Actinomycetota</taxon>
        <taxon>Actinomycetes</taxon>
        <taxon>Kitasatosporales</taxon>
        <taxon>Streptomycetaceae</taxon>
        <taxon>Streptomyces</taxon>
    </lineage>
</organism>
<sequence length="107" mass="11509">MPEGDGVACEVDGGEGAVDEVHVGQADARGLHLDQHLAGSGRGNGDFFDGEGARGDVQARGTHEFHERNLFRLSSQVCDRELTQVVLRSNVRRPSSYRKESCDSLAG</sequence>
<evidence type="ECO:0000313" key="2">
    <source>
        <dbReference type="EMBL" id="GAA0272291.1"/>
    </source>
</evidence>
<dbReference type="EMBL" id="BAAABV010000006">
    <property type="protein sequence ID" value="GAA0272291.1"/>
    <property type="molecule type" value="Genomic_DNA"/>
</dbReference>
<gene>
    <name evidence="2" type="ORF">GCM10010302_07380</name>
</gene>
<accession>A0ABP3ESI8</accession>
<keyword evidence="3" id="KW-1185">Reference proteome</keyword>
<proteinExistence type="predicted"/>
<evidence type="ECO:0000256" key="1">
    <source>
        <dbReference type="SAM" id="MobiDB-lite"/>
    </source>
</evidence>
<name>A0ABP3ESI8_9ACTN</name>
<protein>
    <submittedName>
        <fullName evidence="2">Uncharacterized protein</fullName>
    </submittedName>
</protein>
<comment type="caution">
    <text evidence="2">The sequence shown here is derived from an EMBL/GenBank/DDBJ whole genome shotgun (WGS) entry which is preliminary data.</text>
</comment>
<evidence type="ECO:0000313" key="3">
    <source>
        <dbReference type="Proteomes" id="UP001501867"/>
    </source>
</evidence>